<evidence type="ECO:0000313" key="11">
    <source>
        <dbReference type="Proteomes" id="UP000268007"/>
    </source>
</evidence>
<reference evidence="10 11" key="1">
    <citation type="submission" date="2018-10" db="EMBL/GenBank/DDBJ databases">
        <title>Genomic Encyclopedia of Archaeal and Bacterial Type Strains, Phase II (KMG-II): from individual species to whole genera.</title>
        <authorList>
            <person name="Goeker M."/>
        </authorList>
    </citation>
    <scope>NUCLEOTIDE SEQUENCE [LARGE SCALE GENOMIC DNA]</scope>
    <source>
        <strain evidence="10 11">DSM 18602</strain>
    </source>
</reference>
<keyword evidence="11" id="KW-1185">Reference proteome</keyword>
<dbReference type="GO" id="GO:0005886">
    <property type="term" value="C:plasma membrane"/>
    <property type="evidence" value="ECO:0007669"/>
    <property type="project" value="UniProtKB-SubCell"/>
</dbReference>
<keyword evidence="7 9" id="KW-0472">Membrane</keyword>
<feature type="transmembrane region" description="Helical" evidence="9">
    <location>
        <begin position="67"/>
        <end position="84"/>
    </location>
</feature>
<evidence type="ECO:0000256" key="8">
    <source>
        <dbReference type="SAM" id="MobiDB-lite"/>
    </source>
</evidence>
<dbReference type="InterPro" id="IPR002549">
    <property type="entry name" value="AI-2E-like"/>
</dbReference>
<evidence type="ECO:0000313" key="10">
    <source>
        <dbReference type="EMBL" id="RKR80830.1"/>
    </source>
</evidence>
<dbReference type="GO" id="GO:0055085">
    <property type="term" value="P:transmembrane transport"/>
    <property type="evidence" value="ECO:0007669"/>
    <property type="project" value="TreeGrafter"/>
</dbReference>
<dbReference type="Proteomes" id="UP000268007">
    <property type="component" value="Unassembled WGS sequence"/>
</dbReference>
<evidence type="ECO:0000256" key="9">
    <source>
        <dbReference type="SAM" id="Phobius"/>
    </source>
</evidence>
<comment type="subcellular location">
    <subcellularLocation>
        <location evidence="1">Cell membrane</location>
        <topology evidence="1">Multi-pass membrane protein</topology>
    </subcellularLocation>
</comment>
<evidence type="ECO:0000256" key="5">
    <source>
        <dbReference type="ARBA" id="ARBA00022692"/>
    </source>
</evidence>
<keyword evidence="6 9" id="KW-1133">Transmembrane helix</keyword>
<accession>A0A495IVT3</accession>
<feature type="region of interest" description="Disordered" evidence="8">
    <location>
        <begin position="396"/>
        <end position="432"/>
    </location>
</feature>
<evidence type="ECO:0000256" key="4">
    <source>
        <dbReference type="ARBA" id="ARBA00022475"/>
    </source>
</evidence>
<dbReference type="EMBL" id="RBKU01000001">
    <property type="protein sequence ID" value="RKR80830.1"/>
    <property type="molecule type" value="Genomic_DNA"/>
</dbReference>
<feature type="transmembrane region" description="Helical" evidence="9">
    <location>
        <begin position="42"/>
        <end position="61"/>
    </location>
</feature>
<feature type="transmembrane region" description="Helical" evidence="9">
    <location>
        <begin position="262"/>
        <end position="290"/>
    </location>
</feature>
<feature type="compositionally biased region" description="Basic and acidic residues" evidence="8">
    <location>
        <begin position="396"/>
        <end position="414"/>
    </location>
</feature>
<name>A0A495IVT3_9SPHI</name>
<evidence type="ECO:0000256" key="3">
    <source>
        <dbReference type="ARBA" id="ARBA00022448"/>
    </source>
</evidence>
<dbReference type="Pfam" id="PF01594">
    <property type="entry name" value="AI-2E_transport"/>
    <property type="match status" value="1"/>
</dbReference>
<evidence type="ECO:0000256" key="7">
    <source>
        <dbReference type="ARBA" id="ARBA00023136"/>
    </source>
</evidence>
<dbReference type="AlphaFoldDB" id="A0A495IVT3"/>
<evidence type="ECO:0000256" key="6">
    <source>
        <dbReference type="ARBA" id="ARBA00022989"/>
    </source>
</evidence>
<feature type="transmembrane region" description="Helical" evidence="9">
    <location>
        <begin position="96"/>
        <end position="117"/>
    </location>
</feature>
<protein>
    <submittedName>
        <fullName evidence="10">Putative PurR-regulated permease PerM</fullName>
    </submittedName>
</protein>
<feature type="compositionally biased region" description="Basic and acidic residues" evidence="8">
    <location>
        <begin position="422"/>
        <end position="432"/>
    </location>
</feature>
<keyword evidence="5 9" id="KW-0812">Transmembrane</keyword>
<dbReference type="PANTHER" id="PTHR21716:SF53">
    <property type="entry name" value="PERMEASE PERM-RELATED"/>
    <property type="match status" value="1"/>
</dbReference>
<feature type="transmembrane region" description="Helical" evidence="9">
    <location>
        <begin position="342"/>
        <end position="363"/>
    </location>
</feature>
<feature type="transmembrane region" description="Helical" evidence="9">
    <location>
        <begin position="177"/>
        <end position="200"/>
    </location>
</feature>
<evidence type="ECO:0000256" key="2">
    <source>
        <dbReference type="ARBA" id="ARBA00009773"/>
    </source>
</evidence>
<sequence length="432" mass="48102">MLIKQLGPTIVVAIFRKIAYIHARCNNFFTIYLYMKPTALPYYAKFAFVLIILLCIGYMAILGKDLLAPLVFSFLFAMLLLPLARFLQYKCRLPRAAACMLSVILFTAFVVLIGYLIGRQISNLADDWPKIQAELTQIGDQLHRWLVNEFHMNVNQQINSAKKEANAVGASVIGSTFLSVSSIVLFLVFIFIYTFFVLFYRKILISFLLKAFGDDSEVLVFDVAEQIQYIMKKYISGLFLEMITVCVIVFGLLTFLGVKYAFLLALITCIFNLIPYVGIFTAMAISAFLTLGTLGSTKAIEVAASIVGVHLIDSNIIMPRIVGSKVRLNALVVVLGVVVGEMIWGISGMFLAIPVMAIIKIVFDRIDGLKPWGLLFGDETEYETVLVNTVADKSDLQEETGTKKEEDILVKPVDDDGAVGTEDIKPNKNDEI</sequence>
<keyword evidence="3" id="KW-0813">Transport</keyword>
<gene>
    <name evidence="10" type="ORF">BDD43_0966</name>
</gene>
<feature type="transmembrane region" description="Helical" evidence="9">
    <location>
        <begin position="238"/>
        <end position="256"/>
    </location>
</feature>
<comment type="similarity">
    <text evidence="2">Belongs to the autoinducer-2 exporter (AI-2E) (TC 2.A.86) family.</text>
</comment>
<comment type="caution">
    <text evidence="10">The sequence shown here is derived from an EMBL/GenBank/DDBJ whole genome shotgun (WGS) entry which is preliminary data.</text>
</comment>
<organism evidence="10 11">
    <name type="scientific">Mucilaginibacter gracilis</name>
    <dbReference type="NCBI Taxonomy" id="423350"/>
    <lineage>
        <taxon>Bacteria</taxon>
        <taxon>Pseudomonadati</taxon>
        <taxon>Bacteroidota</taxon>
        <taxon>Sphingobacteriia</taxon>
        <taxon>Sphingobacteriales</taxon>
        <taxon>Sphingobacteriaceae</taxon>
        <taxon>Mucilaginibacter</taxon>
    </lineage>
</organism>
<proteinExistence type="inferred from homology"/>
<dbReference type="PANTHER" id="PTHR21716">
    <property type="entry name" value="TRANSMEMBRANE PROTEIN"/>
    <property type="match status" value="1"/>
</dbReference>
<evidence type="ECO:0000256" key="1">
    <source>
        <dbReference type="ARBA" id="ARBA00004651"/>
    </source>
</evidence>
<keyword evidence="4" id="KW-1003">Cell membrane</keyword>